<dbReference type="InterPro" id="IPR050707">
    <property type="entry name" value="HTH_MetabolicPath_Reg"/>
</dbReference>
<dbReference type="Gene3D" id="3.30.450.40">
    <property type="match status" value="1"/>
</dbReference>
<dbReference type="InterPro" id="IPR029016">
    <property type="entry name" value="GAF-like_dom_sf"/>
</dbReference>
<dbReference type="InterPro" id="IPR014757">
    <property type="entry name" value="Tscrpt_reg_IclR_C"/>
</dbReference>
<evidence type="ECO:0000313" key="6">
    <source>
        <dbReference type="EMBL" id="KKW91746.1"/>
    </source>
</evidence>
<evidence type="ECO:0000313" key="7">
    <source>
        <dbReference type="Proteomes" id="UP000033874"/>
    </source>
</evidence>
<dbReference type="GO" id="GO:0045892">
    <property type="term" value="P:negative regulation of DNA-templated transcription"/>
    <property type="evidence" value="ECO:0007669"/>
    <property type="project" value="TreeGrafter"/>
</dbReference>
<keyword evidence="2" id="KW-0238">DNA-binding</keyword>
<dbReference type="InterPro" id="IPR005471">
    <property type="entry name" value="Tscrpt_reg_IclR_N"/>
</dbReference>
<keyword evidence="3" id="KW-0804">Transcription</keyword>
<name>A0A0M3AS57_9SPHN</name>
<organism evidence="6 7">
    <name type="scientific">Sphingobium chungbukense</name>
    <dbReference type="NCBI Taxonomy" id="56193"/>
    <lineage>
        <taxon>Bacteria</taxon>
        <taxon>Pseudomonadati</taxon>
        <taxon>Pseudomonadota</taxon>
        <taxon>Alphaproteobacteria</taxon>
        <taxon>Sphingomonadales</taxon>
        <taxon>Sphingomonadaceae</taxon>
        <taxon>Sphingobium</taxon>
    </lineage>
</organism>
<evidence type="ECO:0000256" key="2">
    <source>
        <dbReference type="ARBA" id="ARBA00023125"/>
    </source>
</evidence>
<dbReference type="PROSITE" id="PS51077">
    <property type="entry name" value="HTH_ICLR"/>
    <property type="match status" value="1"/>
</dbReference>
<keyword evidence="7" id="KW-1185">Reference proteome</keyword>
<evidence type="ECO:0000256" key="3">
    <source>
        <dbReference type="ARBA" id="ARBA00023163"/>
    </source>
</evidence>
<dbReference type="Pfam" id="PF01614">
    <property type="entry name" value="IclR_C"/>
    <property type="match status" value="1"/>
</dbReference>
<dbReference type="InterPro" id="IPR036388">
    <property type="entry name" value="WH-like_DNA-bd_sf"/>
</dbReference>
<evidence type="ECO:0000256" key="1">
    <source>
        <dbReference type="ARBA" id="ARBA00023015"/>
    </source>
</evidence>
<sequence length="260" mass="27982">MPMPAASEAADPNFMLSLARGLGVLRVFEGRSSLSIAEAARFSGLNRPSASRCLHTLMRLGYVREHGGRYSLTPKLLPLAAGFLTSTPLASVSQAVANGLRDRLQETVSVGALDPSDPGRIIYIARAERNQVIAAPLMVGSTLPSHCTSMGRVLLASMTNGAREQWLSGAVLESRTERTITSPDALRGELCAVAEQRWSLVEEELEIGLRSLAVPIRDRDGTTLAALNVATFSDAHSREHLIDRYLPDLRAAAGQLERAI</sequence>
<dbReference type="InterPro" id="IPR036390">
    <property type="entry name" value="WH_DNA-bd_sf"/>
</dbReference>
<dbReference type="GO" id="GO:0003677">
    <property type="term" value="F:DNA binding"/>
    <property type="evidence" value="ECO:0007669"/>
    <property type="project" value="UniProtKB-KW"/>
</dbReference>
<dbReference type="PATRIC" id="fig|56193.3.peg.2387"/>
<dbReference type="EMBL" id="LBIC01000005">
    <property type="protein sequence ID" value="KKW91746.1"/>
    <property type="molecule type" value="Genomic_DNA"/>
</dbReference>
<evidence type="ECO:0000259" key="5">
    <source>
        <dbReference type="PROSITE" id="PS51078"/>
    </source>
</evidence>
<accession>A0A0M3AS57</accession>
<dbReference type="SUPFAM" id="SSF55781">
    <property type="entry name" value="GAF domain-like"/>
    <property type="match status" value="1"/>
</dbReference>
<dbReference type="SUPFAM" id="SSF46785">
    <property type="entry name" value="Winged helix' DNA-binding domain"/>
    <property type="match status" value="1"/>
</dbReference>
<dbReference type="GO" id="GO:0003700">
    <property type="term" value="F:DNA-binding transcription factor activity"/>
    <property type="evidence" value="ECO:0007669"/>
    <property type="project" value="TreeGrafter"/>
</dbReference>
<dbReference type="PANTHER" id="PTHR30136:SF34">
    <property type="entry name" value="TRANSCRIPTIONAL REGULATOR"/>
    <property type="match status" value="1"/>
</dbReference>
<proteinExistence type="predicted"/>
<dbReference type="Pfam" id="PF09339">
    <property type="entry name" value="HTH_IclR"/>
    <property type="match status" value="1"/>
</dbReference>
<feature type="domain" description="IclR-ED" evidence="5">
    <location>
        <begin position="75"/>
        <end position="260"/>
    </location>
</feature>
<dbReference type="Proteomes" id="UP000033874">
    <property type="component" value="Unassembled WGS sequence"/>
</dbReference>
<comment type="caution">
    <text evidence="6">The sequence shown here is derived from an EMBL/GenBank/DDBJ whole genome shotgun (WGS) entry which is preliminary data.</text>
</comment>
<reference evidence="6 7" key="1">
    <citation type="submission" date="2015-04" db="EMBL/GenBank/DDBJ databases">
        <title>Genome sequence of aromatic hydrocarbons-degrading Sphingobium chungbukense DJ77.</title>
        <authorList>
            <person name="Kim Y.-C."/>
            <person name="Chae J.-C."/>
        </authorList>
    </citation>
    <scope>NUCLEOTIDE SEQUENCE [LARGE SCALE GENOMIC DNA]</scope>
    <source>
        <strain evidence="6 7">DJ77</strain>
    </source>
</reference>
<dbReference type="STRING" id="56193.YP76_11490"/>
<dbReference type="PROSITE" id="PS51078">
    <property type="entry name" value="ICLR_ED"/>
    <property type="match status" value="1"/>
</dbReference>
<keyword evidence="1" id="KW-0805">Transcription regulation</keyword>
<feature type="domain" description="HTH iclR-type" evidence="4">
    <location>
        <begin position="15"/>
        <end position="74"/>
    </location>
</feature>
<dbReference type="Gene3D" id="1.10.10.10">
    <property type="entry name" value="Winged helix-like DNA-binding domain superfamily/Winged helix DNA-binding domain"/>
    <property type="match status" value="1"/>
</dbReference>
<dbReference type="SMART" id="SM00346">
    <property type="entry name" value="HTH_ICLR"/>
    <property type="match status" value="1"/>
</dbReference>
<dbReference type="PANTHER" id="PTHR30136">
    <property type="entry name" value="HELIX-TURN-HELIX TRANSCRIPTIONAL REGULATOR, ICLR FAMILY"/>
    <property type="match status" value="1"/>
</dbReference>
<evidence type="ECO:0000259" key="4">
    <source>
        <dbReference type="PROSITE" id="PS51077"/>
    </source>
</evidence>
<dbReference type="AlphaFoldDB" id="A0A0M3AS57"/>
<protein>
    <submittedName>
        <fullName evidence="6">IclR family transcriptional regulator</fullName>
    </submittedName>
</protein>
<gene>
    <name evidence="6" type="ORF">YP76_11490</name>
</gene>